<accession>A0ABV0XTU1</accession>
<organism evidence="1 2">
    <name type="scientific">Ameca splendens</name>
    <dbReference type="NCBI Taxonomy" id="208324"/>
    <lineage>
        <taxon>Eukaryota</taxon>
        <taxon>Metazoa</taxon>
        <taxon>Chordata</taxon>
        <taxon>Craniata</taxon>
        <taxon>Vertebrata</taxon>
        <taxon>Euteleostomi</taxon>
        <taxon>Actinopterygii</taxon>
        <taxon>Neopterygii</taxon>
        <taxon>Teleostei</taxon>
        <taxon>Neoteleostei</taxon>
        <taxon>Acanthomorphata</taxon>
        <taxon>Ovalentaria</taxon>
        <taxon>Atherinomorphae</taxon>
        <taxon>Cyprinodontiformes</taxon>
        <taxon>Goodeidae</taxon>
        <taxon>Ameca</taxon>
    </lineage>
</organism>
<sequence>MRDNRTRGTLDQFVLHQATPEADGKILDRISWPTMTDDDKDDDDCIVEDKSRVTGYLRQFIQNASTDELKTLIKFWVGWEAPTRTRIWACLTNYLNM</sequence>
<dbReference type="Proteomes" id="UP001469553">
    <property type="component" value="Unassembled WGS sequence"/>
</dbReference>
<gene>
    <name evidence="1" type="ORF">AMECASPLE_025984</name>
</gene>
<evidence type="ECO:0000313" key="2">
    <source>
        <dbReference type="Proteomes" id="UP001469553"/>
    </source>
</evidence>
<dbReference type="EMBL" id="JAHRIP010012014">
    <property type="protein sequence ID" value="MEQ2284871.1"/>
    <property type="molecule type" value="Genomic_DNA"/>
</dbReference>
<reference evidence="1 2" key="1">
    <citation type="submission" date="2021-06" db="EMBL/GenBank/DDBJ databases">
        <authorList>
            <person name="Palmer J.M."/>
        </authorList>
    </citation>
    <scope>NUCLEOTIDE SEQUENCE [LARGE SCALE GENOMIC DNA]</scope>
    <source>
        <strain evidence="1 2">AS_MEX2019</strain>
        <tissue evidence="1">Muscle</tissue>
    </source>
</reference>
<evidence type="ECO:0000313" key="1">
    <source>
        <dbReference type="EMBL" id="MEQ2284871.1"/>
    </source>
</evidence>
<proteinExistence type="predicted"/>
<comment type="caution">
    <text evidence="1">The sequence shown here is derived from an EMBL/GenBank/DDBJ whole genome shotgun (WGS) entry which is preliminary data.</text>
</comment>
<name>A0ABV0XTU1_9TELE</name>
<protein>
    <submittedName>
        <fullName evidence="1">Uncharacterized protein</fullName>
    </submittedName>
</protein>
<keyword evidence="2" id="KW-1185">Reference proteome</keyword>